<feature type="transmembrane region" description="Helical" evidence="7">
    <location>
        <begin position="95"/>
        <end position="118"/>
    </location>
</feature>
<comment type="similarity">
    <text evidence="2">Belongs to the CCC1 family.</text>
</comment>
<gene>
    <name evidence="8" type="ORF">CALVIDRAFT_478180</name>
</gene>
<evidence type="ECO:0000256" key="3">
    <source>
        <dbReference type="ARBA" id="ARBA00022692"/>
    </source>
</evidence>
<feature type="transmembrane region" description="Helical" evidence="7">
    <location>
        <begin position="65"/>
        <end position="83"/>
    </location>
</feature>
<dbReference type="CDD" id="cd02435">
    <property type="entry name" value="CCC1"/>
    <property type="match status" value="1"/>
</dbReference>
<feature type="transmembrane region" description="Helical" evidence="7">
    <location>
        <begin position="234"/>
        <end position="259"/>
    </location>
</feature>
<keyword evidence="5 7" id="KW-0472">Membrane</keyword>
<dbReference type="STRING" id="1330018.A0A167PIW8"/>
<sequence>MASTNSAAQLAVPLPPREPTAGSVWSTSPATLTAADSVTDCTVPQGTCCRESAGKKDRVLLNPDVVRDIVIGLSDGLTVPFALTAGLSSIGNSRIVVLGGVAELIAGAISMGIGGFLASSAERDHFRFLKKQTHERVVRLCEGEMGRQVHEILGPVGIDEKASALVAHELRKAESIHYTEDGKEIRRRANLFHKETDAEKASQTETEGGDDDMGLTAFLMKFGEGLEDIPMRRAYLSALTIGSGYFCGGIVPLLPYFFLNPAHVALYYSILITGVVLLIFGGVKTHFTGGATTWKGYVWGSIAMLAVGGAAAGSSFGIVYAINTRFGAGECS</sequence>
<keyword evidence="9" id="KW-1185">Reference proteome</keyword>
<dbReference type="InterPro" id="IPR008217">
    <property type="entry name" value="Ccc1_fam"/>
</dbReference>
<evidence type="ECO:0000256" key="4">
    <source>
        <dbReference type="ARBA" id="ARBA00022989"/>
    </source>
</evidence>
<feature type="transmembrane region" description="Helical" evidence="7">
    <location>
        <begin position="297"/>
        <end position="322"/>
    </location>
</feature>
<organism evidence="8 9">
    <name type="scientific">Calocera viscosa (strain TUFC12733)</name>
    <dbReference type="NCBI Taxonomy" id="1330018"/>
    <lineage>
        <taxon>Eukaryota</taxon>
        <taxon>Fungi</taxon>
        <taxon>Dikarya</taxon>
        <taxon>Basidiomycota</taxon>
        <taxon>Agaricomycotina</taxon>
        <taxon>Dacrymycetes</taxon>
        <taxon>Dacrymycetales</taxon>
        <taxon>Dacrymycetaceae</taxon>
        <taxon>Calocera</taxon>
    </lineage>
</organism>
<feature type="region of interest" description="Disordered" evidence="6">
    <location>
        <begin position="1"/>
        <end position="24"/>
    </location>
</feature>
<protein>
    <submittedName>
        <fullName evidence="8">Membrane fraction protein</fullName>
    </submittedName>
</protein>
<evidence type="ECO:0000313" key="8">
    <source>
        <dbReference type="EMBL" id="KZO98844.1"/>
    </source>
</evidence>
<proteinExistence type="inferred from homology"/>
<name>A0A167PIW8_CALVF</name>
<dbReference type="AlphaFoldDB" id="A0A167PIW8"/>
<dbReference type="PANTHER" id="PTHR31851">
    <property type="entry name" value="FE(2+)/MN(2+) TRANSPORTER PCL1"/>
    <property type="match status" value="1"/>
</dbReference>
<reference evidence="8 9" key="1">
    <citation type="journal article" date="2016" name="Mol. Biol. Evol.">
        <title>Comparative Genomics of Early-Diverging Mushroom-Forming Fungi Provides Insights into the Origins of Lignocellulose Decay Capabilities.</title>
        <authorList>
            <person name="Nagy L.G."/>
            <person name="Riley R."/>
            <person name="Tritt A."/>
            <person name="Adam C."/>
            <person name="Daum C."/>
            <person name="Floudas D."/>
            <person name="Sun H."/>
            <person name="Yadav J.S."/>
            <person name="Pangilinan J."/>
            <person name="Larsson K.H."/>
            <person name="Matsuura K."/>
            <person name="Barry K."/>
            <person name="Labutti K."/>
            <person name="Kuo R."/>
            <person name="Ohm R.A."/>
            <person name="Bhattacharya S.S."/>
            <person name="Shirouzu T."/>
            <person name="Yoshinaga Y."/>
            <person name="Martin F.M."/>
            <person name="Grigoriev I.V."/>
            <person name="Hibbett D.S."/>
        </authorList>
    </citation>
    <scope>NUCLEOTIDE SEQUENCE [LARGE SCALE GENOMIC DNA]</scope>
    <source>
        <strain evidence="8 9">TUFC12733</strain>
    </source>
</reference>
<dbReference type="GO" id="GO:0012505">
    <property type="term" value="C:endomembrane system"/>
    <property type="evidence" value="ECO:0007669"/>
    <property type="project" value="UniProtKB-SubCell"/>
</dbReference>
<accession>A0A167PIW8</accession>
<keyword evidence="4 7" id="KW-1133">Transmembrane helix</keyword>
<evidence type="ECO:0000256" key="6">
    <source>
        <dbReference type="SAM" id="MobiDB-lite"/>
    </source>
</evidence>
<dbReference type="GO" id="GO:0005384">
    <property type="term" value="F:manganese ion transmembrane transporter activity"/>
    <property type="evidence" value="ECO:0007669"/>
    <property type="project" value="InterPro"/>
</dbReference>
<dbReference type="EMBL" id="KV417274">
    <property type="protein sequence ID" value="KZO98844.1"/>
    <property type="molecule type" value="Genomic_DNA"/>
</dbReference>
<dbReference type="OrthoDB" id="73465at2759"/>
<keyword evidence="3 7" id="KW-0812">Transmembrane</keyword>
<evidence type="ECO:0000256" key="2">
    <source>
        <dbReference type="ARBA" id="ARBA00007049"/>
    </source>
</evidence>
<comment type="subcellular location">
    <subcellularLocation>
        <location evidence="1">Endomembrane system</location>
        <topology evidence="1">Multi-pass membrane protein</topology>
    </subcellularLocation>
</comment>
<dbReference type="Proteomes" id="UP000076738">
    <property type="component" value="Unassembled WGS sequence"/>
</dbReference>
<dbReference type="GO" id="GO:0030026">
    <property type="term" value="P:intracellular manganese ion homeostasis"/>
    <property type="evidence" value="ECO:0007669"/>
    <property type="project" value="InterPro"/>
</dbReference>
<evidence type="ECO:0000256" key="5">
    <source>
        <dbReference type="ARBA" id="ARBA00023136"/>
    </source>
</evidence>
<evidence type="ECO:0000313" key="9">
    <source>
        <dbReference type="Proteomes" id="UP000076738"/>
    </source>
</evidence>
<evidence type="ECO:0000256" key="1">
    <source>
        <dbReference type="ARBA" id="ARBA00004127"/>
    </source>
</evidence>
<evidence type="ECO:0000256" key="7">
    <source>
        <dbReference type="SAM" id="Phobius"/>
    </source>
</evidence>
<feature type="transmembrane region" description="Helical" evidence="7">
    <location>
        <begin position="265"/>
        <end position="285"/>
    </location>
</feature>
<dbReference type="Pfam" id="PF01988">
    <property type="entry name" value="VIT1"/>
    <property type="match status" value="1"/>
</dbReference>